<evidence type="ECO:0000313" key="4">
    <source>
        <dbReference type="Proteomes" id="UP000322873"/>
    </source>
</evidence>
<dbReference type="EMBL" id="VICG01000004">
    <property type="protein sequence ID" value="KAA8572852.1"/>
    <property type="molecule type" value="Genomic_DNA"/>
</dbReference>
<feature type="compositionally biased region" description="Polar residues" evidence="2">
    <location>
        <begin position="334"/>
        <end position="346"/>
    </location>
</feature>
<keyword evidence="1" id="KW-0175">Coiled coil</keyword>
<accession>A0A5M9JYQ8</accession>
<dbReference type="PANTHER" id="PTHR36826:SF1">
    <property type="entry name" value="PROTEIN ECM13"/>
    <property type="match status" value="1"/>
</dbReference>
<reference evidence="3 4" key="1">
    <citation type="submission" date="2019-06" db="EMBL/GenBank/DDBJ databases">
        <title>Genome Sequence of the Brown Rot Fungal Pathogen Monilinia fructicola.</title>
        <authorList>
            <person name="De Miccolis Angelini R.M."/>
            <person name="Landi L."/>
            <person name="Abate D."/>
            <person name="Pollastro S."/>
            <person name="Romanazzi G."/>
            <person name="Faretra F."/>
        </authorList>
    </citation>
    <scope>NUCLEOTIDE SEQUENCE [LARGE SCALE GENOMIC DNA]</scope>
    <source>
        <strain evidence="3 4">Mfrc123</strain>
    </source>
</reference>
<dbReference type="VEuPathDB" id="FungiDB:MFRU_003g00500"/>
<organism evidence="3 4">
    <name type="scientific">Monilinia fructicola</name>
    <name type="common">Brown rot fungus</name>
    <name type="synonym">Ciboria fructicola</name>
    <dbReference type="NCBI Taxonomy" id="38448"/>
    <lineage>
        <taxon>Eukaryota</taxon>
        <taxon>Fungi</taxon>
        <taxon>Dikarya</taxon>
        <taxon>Ascomycota</taxon>
        <taxon>Pezizomycotina</taxon>
        <taxon>Leotiomycetes</taxon>
        <taxon>Helotiales</taxon>
        <taxon>Sclerotiniaceae</taxon>
        <taxon>Monilinia</taxon>
    </lineage>
</organism>
<evidence type="ECO:0000313" key="3">
    <source>
        <dbReference type="EMBL" id="KAA8572852.1"/>
    </source>
</evidence>
<feature type="coiled-coil region" evidence="1">
    <location>
        <begin position="212"/>
        <end position="239"/>
    </location>
</feature>
<feature type="compositionally biased region" description="Acidic residues" evidence="2">
    <location>
        <begin position="261"/>
        <end position="293"/>
    </location>
</feature>
<dbReference type="PANTHER" id="PTHR36826">
    <property type="entry name" value="PROTEIN ECM13"/>
    <property type="match status" value="1"/>
</dbReference>
<dbReference type="Proteomes" id="UP000322873">
    <property type="component" value="Unassembled WGS sequence"/>
</dbReference>
<feature type="region of interest" description="Disordered" evidence="2">
    <location>
        <begin position="261"/>
        <end position="379"/>
    </location>
</feature>
<evidence type="ECO:0000256" key="1">
    <source>
        <dbReference type="SAM" id="Coils"/>
    </source>
</evidence>
<dbReference type="AlphaFoldDB" id="A0A5M9JYQ8"/>
<feature type="compositionally biased region" description="Acidic residues" evidence="2">
    <location>
        <begin position="320"/>
        <end position="333"/>
    </location>
</feature>
<evidence type="ECO:0000256" key="2">
    <source>
        <dbReference type="SAM" id="MobiDB-lite"/>
    </source>
</evidence>
<keyword evidence="4" id="KW-1185">Reference proteome</keyword>
<feature type="compositionally biased region" description="Acidic residues" evidence="2">
    <location>
        <begin position="354"/>
        <end position="364"/>
    </location>
</feature>
<gene>
    <name evidence="3" type="ORF">EYC84_003422</name>
</gene>
<feature type="compositionally biased region" description="Polar residues" evidence="2">
    <location>
        <begin position="297"/>
        <end position="317"/>
    </location>
</feature>
<name>A0A5M9JYQ8_MONFR</name>
<dbReference type="InterPro" id="IPR037738">
    <property type="entry name" value="Ecm13-like"/>
</dbReference>
<comment type="caution">
    <text evidence="3">The sequence shown here is derived from an EMBL/GenBank/DDBJ whole genome shotgun (WGS) entry which is preliminary data.</text>
</comment>
<sequence>MGFFKLIIYCKGYLFTFIIQTHPSHPSIILNTPSITSTSTSTHPYSISSSIIHTVDPSIPIYEKNHLNTKTARIPPYDHYLISYLLLQHPHPSSIIINTRQLQKKIITSYFNQHKTTNTIQSIQSSSSRRSCLESFKYIDRSIIALRLTLIHNVDIFQESSLFPNTSITFTIIFLPLKRKKMSITQTYYLAHTARGKLSSEAARSDHNLRLLVGHANLLDSLMLELAEAEQEQESWFNQSVRKATKQEDPRHIQWADTVVEDTEEDWESSDLDNDDSSSESDSEYDSDEEMEEPSMGSLTRVPSHNMMTSVTVSSREIQADDEEFEDDGEEDYSSLQLHLTKSHSASHPPELDHDSDESSEDESMPPSPPSDTIPSFSEKQQIATTSYYSKPTPSASIPQSEQQAFFDDGFYLPPRQSPGLIISDCILSNTLGWDLHWSEFERKHLRGIGVWAFHSWTRYKIPRGYFFLLFFSLHFSWRITFKLILDRIGQDRIAWDIMGWDEMRWDEKDNLAYRACDKKWRSGFRISEMGNQISEHKIAKSKH</sequence>
<protein>
    <submittedName>
        <fullName evidence="3">Uncharacterized protein</fullName>
    </submittedName>
</protein>
<proteinExistence type="predicted"/>